<proteinExistence type="predicted"/>
<dbReference type="EMBL" id="JBBMFP010000039">
    <property type="protein sequence ID" value="MEQ2434289.1"/>
    <property type="molecule type" value="Genomic_DNA"/>
</dbReference>
<dbReference type="RefSeq" id="WP_115625153.1">
    <property type="nucleotide sequence ID" value="NZ_JBBMFP010000039.1"/>
</dbReference>
<keyword evidence="2" id="KW-1185">Reference proteome</keyword>
<accession>A0ABV1DV87</accession>
<dbReference type="Gene3D" id="3.40.190.10">
    <property type="entry name" value="Periplasmic binding protein-like II"/>
    <property type="match status" value="2"/>
</dbReference>
<organism evidence="1 2">
    <name type="scientific">Blautia caccae</name>
    <dbReference type="NCBI Taxonomy" id="3133175"/>
    <lineage>
        <taxon>Bacteria</taxon>
        <taxon>Bacillati</taxon>
        <taxon>Bacillota</taxon>
        <taxon>Clostridia</taxon>
        <taxon>Lachnospirales</taxon>
        <taxon>Lachnospiraceae</taxon>
        <taxon>Blautia</taxon>
    </lineage>
</organism>
<comment type="caution">
    <text evidence="1">The sequence shown here is derived from an EMBL/GenBank/DDBJ whole genome shotgun (WGS) entry which is preliminary data.</text>
</comment>
<sequence length="541" mass="63177">MRKYWKQCTLLCCVVALVGTAFWQIGNRKKSEIRKYSAFFSVPGQEIDEDNEIKKKIAELTGAECEEIWLVGQTSDQAIASYIAGGEYPDFISGNIDLYEANALIPVDEYWDEYPNLRSYFTDSQWELLKQEDGHIYWIPQFGNQKNPSEDILHNGEAFWIQTRVLKWAKYPEIRTLEEYFNLIEAYVDAHPLDDLVPYTVLCDDWRYFCLENVPQFLDGYPNDGCCIVNPNTLKVEDYNTTATARKYYRILNEEFQKGILDPEFYTQTYSEYLEKLATGRVLGMSDQWWQFYYTVDDMLRQQGEGMNYVPLPITIDRNVQNKWHTQNGTQPDVSGGISVTVSCKDVKGAFQFLNDLLREDIQKLRFWGIEGVDYEVDENGLFYLTEEQRDMVADSQYKNTHFCSYAYFPRLEGNYEDGINAFSPEFQPEEFYAALPEDVKECLSAYGCNDYVDMLGNHDIPGEWFPVYAYADILTTGSEAGLVWKKMDQVKREYLPQLVMTEDFDSIWEKYMESYESVHPEIFFAEMQKVVDERTGNKSE</sequence>
<evidence type="ECO:0000313" key="1">
    <source>
        <dbReference type="EMBL" id="MEQ2434289.1"/>
    </source>
</evidence>
<protein>
    <submittedName>
        <fullName evidence="1">Sugar ABC transporter substrate-binding protein</fullName>
    </submittedName>
</protein>
<evidence type="ECO:0000313" key="2">
    <source>
        <dbReference type="Proteomes" id="UP001457898"/>
    </source>
</evidence>
<dbReference type="SUPFAM" id="SSF53850">
    <property type="entry name" value="Periplasmic binding protein-like II"/>
    <property type="match status" value="1"/>
</dbReference>
<gene>
    <name evidence="1" type="ORF">WMO65_25160</name>
</gene>
<name>A0ABV1DV87_9FIRM</name>
<dbReference type="Proteomes" id="UP001457898">
    <property type="component" value="Unassembled WGS sequence"/>
</dbReference>
<reference evidence="1 2" key="1">
    <citation type="submission" date="2024-03" db="EMBL/GenBank/DDBJ databases">
        <title>Human intestinal bacterial collection.</title>
        <authorList>
            <person name="Pauvert C."/>
            <person name="Hitch T.C.A."/>
            <person name="Clavel T."/>
        </authorList>
    </citation>
    <scope>NUCLEOTIDE SEQUENCE [LARGE SCALE GENOMIC DNA]</scope>
    <source>
        <strain evidence="1 2">CLA-SR-H028</strain>
    </source>
</reference>